<accession>A0A397THL7</accession>
<dbReference type="EMBL" id="QKYT01000037">
    <property type="protein sequence ID" value="RIA96869.1"/>
    <property type="molecule type" value="Genomic_DNA"/>
</dbReference>
<name>A0A397THL7_9GLOM</name>
<gene>
    <name evidence="1" type="ORF">C1645_871711</name>
</gene>
<dbReference type="Proteomes" id="UP000265703">
    <property type="component" value="Unassembled WGS sequence"/>
</dbReference>
<sequence>MVQLLMQNNITISRGCFSHEDFAVRFKNIKEIYEFIDLGKRIAILKETIDRSFQKHEELIKQEIRSNLQNWFPNDMSDKTDKIKGKCLELIEKELNDVPDCSNRSTNFMPNSGFSDYERKQKVVVVWNLLQNSILSRDDISVAKEIDKEVEEEYSNSDFYGRYKTNTPPDLSKHKAYKFTYKLDLRNMQFSQYIELKDLKVLQNKLDNLIDIIFKERASYYFYHGIVCDLKKEISKITPSTYLPEFKWNVHLYALLKFKPKMIKFQEWDKENTPLAMFDQKKDEYLKIIDTRLQYGLRLISEGHIVGDYLMKVIHKKQ</sequence>
<dbReference type="OrthoDB" id="2303236at2759"/>
<protein>
    <submittedName>
        <fullName evidence="1">Uncharacterized protein</fullName>
    </submittedName>
</protein>
<evidence type="ECO:0000313" key="2">
    <source>
        <dbReference type="Proteomes" id="UP000265703"/>
    </source>
</evidence>
<reference evidence="1 2" key="1">
    <citation type="submission" date="2018-06" db="EMBL/GenBank/DDBJ databases">
        <title>Comparative genomics reveals the genomic features of Rhizophagus irregularis, R. cerebriforme, R. diaphanum and Gigaspora rosea, and their symbiotic lifestyle signature.</title>
        <authorList>
            <person name="Morin E."/>
            <person name="San Clemente H."/>
            <person name="Chen E.C.H."/>
            <person name="De La Providencia I."/>
            <person name="Hainaut M."/>
            <person name="Kuo A."/>
            <person name="Kohler A."/>
            <person name="Murat C."/>
            <person name="Tang N."/>
            <person name="Roy S."/>
            <person name="Loubradou J."/>
            <person name="Henrissat B."/>
            <person name="Grigoriev I.V."/>
            <person name="Corradi N."/>
            <person name="Roux C."/>
            <person name="Martin F.M."/>
        </authorList>
    </citation>
    <scope>NUCLEOTIDE SEQUENCE [LARGE SCALE GENOMIC DNA]</scope>
    <source>
        <strain evidence="1 2">DAOM 227022</strain>
    </source>
</reference>
<evidence type="ECO:0000313" key="1">
    <source>
        <dbReference type="EMBL" id="RIA96869.1"/>
    </source>
</evidence>
<comment type="caution">
    <text evidence="1">The sequence shown here is derived from an EMBL/GenBank/DDBJ whole genome shotgun (WGS) entry which is preliminary data.</text>
</comment>
<organism evidence="1 2">
    <name type="scientific">Glomus cerebriforme</name>
    <dbReference type="NCBI Taxonomy" id="658196"/>
    <lineage>
        <taxon>Eukaryota</taxon>
        <taxon>Fungi</taxon>
        <taxon>Fungi incertae sedis</taxon>
        <taxon>Mucoromycota</taxon>
        <taxon>Glomeromycotina</taxon>
        <taxon>Glomeromycetes</taxon>
        <taxon>Glomerales</taxon>
        <taxon>Glomeraceae</taxon>
        <taxon>Glomus</taxon>
    </lineage>
</organism>
<dbReference type="STRING" id="658196.A0A397THL7"/>
<proteinExistence type="predicted"/>
<keyword evidence="2" id="KW-1185">Reference proteome</keyword>
<dbReference type="AlphaFoldDB" id="A0A397THL7"/>